<dbReference type="GO" id="GO:0005524">
    <property type="term" value="F:ATP binding"/>
    <property type="evidence" value="ECO:0007669"/>
    <property type="project" value="UniProtKB-KW"/>
</dbReference>
<dbReference type="PANTHER" id="PTHR21060:SF15">
    <property type="entry name" value="ACETATE KINASE-RELATED"/>
    <property type="match status" value="1"/>
</dbReference>
<evidence type="ECO:0000313" key="10">
    <source>
        <dbReference type="Proteomes" id="UP001329915"/>
    </source>
</evidence>
<accession>A0AAU0ULG0</accession>
<keyword evidence="7" id="KW-0460">Magnesium</keyword>
<evidence type="ECO:0000256" key="2">
    <source>
        <dbReference type="ARBA" id="ARBA00022490"/>
    </source>
</evidence>
<dbReference type="PANTHER" id="PTHR21060">
    <property type="entry name" value="ACETATE KINASE"/>
    <property type="match status" value="1"/>
</dbReference>
<feature type="binding site" evidence="7">
    <location>
        <position position="91"/>
    </location>
    <ligand>
        <name>substrate</name>
    </ligand>
</feature>
<comment type="catalytic activity">
    <reaction evidence="7">
        <text>acetate + ATP = acetyl phosphate + ADP</text>
        <dbReference type="Rhea" id="RHEA:11352"/>
        <dbReference type="ChEBI" id="CHEBI:22191"/>
        <dbReference type="ChEBI" id="CHEBI:30089"/>
        <dbReference type="ChEBI" id="CHEBI:30616"/>
        <dbReference type="ChEBI" id="CHEBI:456216"/>
        <dbReference type="EC" id="2.7.2.1"/>
    </reaction>
</comment>
<sequence length="399" mass="43154">MKVLVINCGSSSLKYQLFDIADENVLAKGLVERIGSDASQLTHQPKGKGKYVRETAIGEHQAAIKMVMDLLTDAQYGVLTDIREIEAVGHRVAHGGNVFSRSALIDDEVKQGIRKLAELAPLHNPPNLLGIEAAEKILPGVPQVAVFDTAFHQTIEPEAYMYSLPYELYEKYAIRKYGFHGTSHKFVAQRAAELMGKELSQIKVITCHLGNGASVTAIDGGVSKDTSMGFTPLEGLTMGTRCGDLDPAIVPFLMEKEGLDTTGISTLLNKKSGVLGLSGVSSDFRDIEQAASRGNERAQLAIDVFVHDVKKYIGAYAAILNGIDALVFTAGLGENSPEVRDAVCIDMDYLGIGLDKEKNGIRGKEMEVSAADSTVRVFVIPTNEELMIARDTKRLGLDT</sequence>
<dbReference type="Pfam" id="PF00871">
    <property type="entry name" value="Acetate_kinase"/>
    <property type="match status" value="1"/>
</dbReference>
<keyword evidence="7" id="KW-0479">Metal-binding</keyword>
<dbReference type="InterPro" id="IPR023865">
    <property type="entry name" value="Aliphatic_acid_kinase_CS"/>
</dbReference>
<comment type="similarity">
    <text evidence="1 7 8">Belongs to the acetokinase family.</text>
</comment>
<dbReference type="GO" id="GO:0008776">
    <property type="term" value="F:acetate kinase activity"/>
    <property type="evidence" value="ECO:0007669"/>
    <property type="project" value="UniProtKB-UniRule"/>
</dbReference>
<comment type="cofactor">
    <cofactor evidence="7">
        <name>Mg(2+)</name>
        <dbReference type="ChEBI" id="CHEBI:18420"/>
    </cofactor>
    <cofactor evidence="7">
        <name>Mn(2+)</name>
        <dbReference type="ChEBI" id="CHEBI:29035"/>
    </cofactor>
    <text evidence="7">Mg(2+). Can also accept Mn(2+).</text>
</comment>
<keyword evidence="5 7" id="KW-0418">Kinase</keyword>
<feature type="active site" description="Proton donor/acceptor" evidence="7">
    <location>
        <position position="148"/>
    </location>
</feature>
<dbReference type="InterPro" id="IPR004372">
    <property type="entry name" value="Ac/propionate_kinase"/>
</dbReference>
<evidence type="ECO:0000313" key="9">
    <source>
        <dbReference type="EMBL" id="WRO22193.1"/>
    </source>
</evidence>
<dbReference type="HAMAP" id="MF_00020">
    <property type="entry name" value="Acetate_kinase"/>
    <property type="match status" value="1"/>
</dbReference>
<comment type="subcellular location">
    <subcellularLocation>
        <location evidence="7">Cytoplasm</location>
    </subcellularLocation>
</comment>
<feature type="binding site" evidence="7">
    <location>
        <begin position="283"/>
        <end position="285"/>
    </location>
    <ligand>
        <name>ATP</name>
        <dbReference type="ChEBI" id="CHEBI:30616"/>
    </ligand>
</feature>
<dbReference type="Proteomes" id="UP001329915">
    <property type="component" value="Chromosome"/>
</dbReference>
<feature type="binding site" evidence="7">
    <location>
        <position position="14"/>
    </location>
    <ligand>
        <name>ATP</name>
        <dbReference type="ChEBI" id="CHEBI:30616"/>
    </ligand>
</feature>
<feature type="site" description="Transition state stabilizer" evidence="7">
    <location>
        <position position="180"/>
    </location>
</feature>
<keyword evidence="4 7" id="KW-0547">Nucleotide-binding</keyword>
<dbReference type="EC" id="2.7.2.1" evidence="7"/>
<evidence type="ECO:0000256" key="5">
    <source>
        <dbReference type="ARBA" id="ARBA00022777"/>
    </source>
</evidence>
<feature type="binding site" evidence="7">
    <location>
        <begin position="331"/>
        <end position="335"/>
    </location>
    <ligand>
        <name>ATP</name>
        <dbReference type="ChEBI" id="CHEBI:30616"/>
    </ligand>
</feature>
<gene>
    <name evidence="7" type="primary">ackA</name>
    <name evidence="9" type="ORF">MFMK1_002018</name>
</gene>
<dbReference type="InterPro" id="IPR000890">
    <property type="entry name" value="Aliphatic_acid_kin_short-chain"/>
</dbReference>
<dbReference type="SUPFAM" id="SSF53067">
    <property type="entry name" value="Actin-like ATPase domain"/>
    <property type="match status" value="2"/>
</dbReference>
<feature type="binding site" evidence="7">
    <location>
        <position position="384"/>
    </location>
    <ligand>
        <name>Mg(2+)</name>
        <dbReference type="ChEBI" id="CHEBI:18420"/>
    </ligand>
</feature>
<evidence type="ECO:0000256" key="1">
    <source>
        <dbReference type="ARBA" id="ARBA00008748"/>
    </source>
</evidence>
<organism evidence="9 10">
    <name type="scientific">Metallumcola ferriviriculae</name>
    <dbReference type="NCBI Taxonomy" id="3039180"/>
    <lineage>
        <taxon>Bacteria</taxon>
        <taxon>Bacillati</taxon>
        <taxon>Bacillota</taxon>
        <taxon>Clostridia</taxon>
        <taxon>Neomoorellales</taxon>
        <taxon>Desulfitibacteraceae</taxon>
        <taxon>Metallumcola</taxon>
    </lineage>
</organism>
<dbReference type="InterPro" id="IPR043129">
    <property type="entry name" value="ATPase_NBD"/>
</dbReference>
<keyword evidence="3 7" id="KW-0808">Transferase</keyword>
<dbReference type="GO" id="GO:0006083">
    <property type="term" value="P:acetate metabolic process"/>
    <property type="evidence" value="ECO:0007669"/>
    <property type="project" value="TreeGrafter"/>
</dbReference>
<proteinExistence type="inferred from homology"/>
<dbReference type="AlphaFoldDB" id="A0AAU0ULG0"/>
<dbReference type="GO" id="GO:0000287">
    <property type="term" value="F:magnesium ion binding"/>
    <property type="evidence" value="ECO:0007669"/>
    <property type="project" value="UniProtKB-UniRule"/>
</dbReference>
<feature type="binding site" evidence="7">
    <location>
        <begin position="208"/>
        <end position="212"/>
    </location>
    <ligand>
        <name>ATP</name>
        <dbReference type="ChEBI" id="CHEBI:30616"/>
    </ligand>
</feature>
<keyword evidence="10" id="KW-1185">Reference proteome</keyword>
<dbReference type="CDD" id="cd24010">
    <property type="entry name" value="ASKHA_NBD_AcK_PK"/>
    <property type="match status" value="1"/>
</dbReference>
<dbReference type="NCBIfam" id="TIGR00016">
    <property type="entry name" value="ackA"/>
    <property type="match status" value="1"/>
</dbReference>
<evidence type="ECO:0000256" key="4">
    <source>
        <dbReference type="ARBA" id="ARBA00022741"/>
    </source>
</evidence>
<comment type="function">
    <text evidence="7">Catalyzes the formation of acetyl phosphate from acetate and ATP. Can also catalyze the reverse reaction.</text>
</comment>
<evidence type="ECO:0000256" key="7">
    <source>
        <dbReference type="HAMAP-Rule" id="MF_00020"/>
    </source>
</evidence>
<keyword evidence="2 7" id="KW-0963">Cytoplasm</keyword>
<dbReference type="GO" id="GO:0006085">
    <property type="term" value="P:acetyl-CoA biosynthetic process"/>
    <property type="evidence" value="ECO:0007669"/>
    <property type="project" value="UniProtKB-UniRule"/>
</dbReference>
<evidence type="ECO:0000256" key="3">
    <source>
        <dbReference type="ARBA" id="ARBA00022679"/>
    </source>
</evidence>
<comment type="subunit">
    <text evidence="7">Homodimer.</text>
</comment>
<comment type="pathway">
    <text evidence="7">Metabolic intermediate biosynthesis; acetyl-CoA biosynthesis; acetyl-CoA from acetate: step 1/2.</text>
</comment>
<dbReference type="PRINTS" id="PR00471">
    <property type="entry name" value="ACETATEKNASE"/>
</dbReference>
<dbReference type="PROSITE" id="PS01075">
    <property type="entry name" value="ACETATE_KINASE_1"/>
    <property type="match status" value="1"/>
</dbReference>
<dbReference type="PIRSF" id="PIRSF000722">
    <property type="entry name" value="Acetate_prop_kin"/>
    <property type="match status" value="1"/>
</dbReference>
<evidence type="ECO:0000256" key="6">
    <source>
        <dbReference type="ARBA" id="ARBA00022840"/>
    </source>
</evidence>
<dbReference type="Gene3D" id="3.30.420.40">
    <property type="match status" value="2"/>
</dbReference>
<name>A0AAU0ULG0_9FIRM</name>
<dbReference type="RefSeq" id="WP_366921614.1">
    <property type="nucleotide sequence ID" value="NZ_CP121694.1"/>
</dbReference>
<feature type="site" description="Transition state stabilizer" evidence="7">
    <location>
        <position position="241"/>
    </location>
</feature>
<evidence type="ECO:0000256" key="8">
    <source>
        <dbReference type="RuleBase" id="RU003835"/>
    </source>
</evidence>
<feature type="binding site" evidence="7">
    <location>
        <position position="7"/>
    </location>
    <ligand>
        <name>Mg(2+)</name>
        <dbReference type="ChEBI" id="CHEBI:18420"/>
    </ligand>
</feature>
<dbReference type="EMBL" id="CP121694">
    <property type="protein sequence ID" value="WRO22193.1"/>
    <property type="molecule type" value="Genomic_DNA"/>
</dbReference>
<reference evidence="9 10" key="1">
    <citation type="submission" date="2023-04" db="EMBL/GenBank/DDBJ databases">
        <authorList>
            <person name="Hsu D."/>
        </authorList>
    </citation>
    <scope>NUCLEOTIDE SEQUENCE [LARGE SCALE GENOMIC DNA]</scope>
    <source>
        <strain evidence="9 10">MK1</strain>
    </source>
</reference>
<protein>
    <recommendedName>
        <fullName evidence="7">Acetate kinase</fullName>
        <ecNumber evidence="7">2.7.2.1</ecNumber>
    </recommendedName>
    <alternativeName>
        <fullName evidence="7">Acetokinase</fullName>
    </alternativeName>
</protein>
<dbReference type="PROSITE" id="PS01076">
    <property type="entry name" value="ACETATE_KINASE_2"/>
    <property type="match status" value="1"/>
</dbReference>
<dbReference type="GO" id="GO:0005737">
    <property type="term" value="C:cytoplasm"/>
    <property type="evidence" value="ECO:0007669"/>
    <property type="project" value="UniProtKB-SubCell"/>
</dbReference>
<keyword evidence="6 7" id="KW-0067">ATP-binding</keyword>
<dbReference type="KEGG" id="dbc:MFMK1_002018"/>